<dbReference type="Gene3D" id="3.40.50.150">
    <property type="entry name" value="Vaccinia Virus protein VP39"/>
    <property type="match status" value="1"/>
</dbReference>
<evidence type="ECO:0000313" key="1">
    <source>
        <dbReference type="EMBL" id="UOQ47697.1"/>
    </source>
</evidence>
<dbReference type="PANTHER" id="PTHR36112">
    <property type="entry name" value="RIBOSOMAL RNA SMALL SUBUNIT METHYLTRANSFERASE J"/>
    <property type="match status" value="1"/>
</dbReference>
<dbReference type="EC" id="2.1.1.-" evidence="1"/>
<dbReference type="SUPFAM" id="SSF53335">
    <property type="entry name" value="S-adenosyl-L-methionine-dependent methyltransferases"/>
    <property type="match status" value="1"/>
</dbReference>
<keyword evidence="1" id="KW-0808">Transferase</keyword>
<proteinExistence type="predicted"/>
<name>A0ABY4EV24_9BACI</name>
<dbReference type="Proteomes" id="UP000831782">
    <property type="component" value="Chromosome"/>
</dbReference>
<dbReference type="GO" id="GO:0008168">
    <property type="term" value="F:methyltransferase activity"/>
    <property type="evidence" value="ECO:0007669"/>
    <property type="project" value="UniProtKB-KW"/>
</dbReference>
<protein>
    <submittedName>
        <fullName evidence="1">Class I SAM-dependent methyltransferase</fullName>
        <ecNumber evidence="1">2.1.1.-</ecNumber>
    </submittedName>
</protein>
<sequence>MIITTAGRTTDIFIREAQVLAEQYHFPYVERKGVSVEQLKKRYHTDVLVVGKNRLNLSPQELQTDVFFHPNMAMVRAKRLLKGEGDPFIQATGLRSGMSYLDCTLGLASDAIIASIAVGPSGVVTGVEGSFPLYLLVKEGLQHYQSANAAINTAMKQIEVKHAMHLQFLQHTETNAYDVIYFDPMFEERIDTSDGIKGLRSRSITEAITEHTIAEAKRVARKRVVLKDHYKSKRFAEFGFEQQIRKTALFHYGVIDVY</sequence>
<keyword evidence="1" id="KW-0489">Methyltransferase</keyword>
<dbReference type="EMBL" id="CP095072">
    <property type="protein sequence ID" value="UOQ47697.1"/>
    <property type="molecule type" value="Genomic_DNA"/>
</dbReference>
<dbReference type="Pfam" id="PF04445">
    <property type="entry name" value="SAM_MT"/>
    <property type="match status" value="1"/>
</dbReference>
<dbReference type="InterPro" id="IPR029063">
    <property type="entry name" value="SAM-dependent_MTases_sf"/>
</dbReference>
<evidence type="ECO:0000313" key="2">
    <source>
        <dbReference type="Proteomes" id="UP000831782"/>
    </source>
</evidence>
<accession>A0ABY4EV24</accession>
<dbReference type="PANTHER" id="PTHR36112:SF1">
    <property type="entry name" value="RIBOSOMAL RNA SMALL SUBUNIT METHYLTRANSFERASE J"/>
    <property type="match status" value="1"/>
</dbReference>
<dbReference type="GO" id="GO:0032259">
    <property type="term" value="P:methylation"/>
    <property type="evidence" value="ECO:0007669"/>
    <property type="project" value="UniProtKB-KW"/>
</dbReference>
<reference evidence="1 2" key="1">
    <citation type="submission" date="2022-04" db="EMBL/GenBank/DDBJ databases">
        <title>Gracilibacillus sp. isolated from saltern.</title>
        <authorList>
            <person name="Won M."/>
            <person name="Lee C.-M."/>
            <person name="Woen H.-Y."/>
            <person name="Kwon S.-W."/>
        </authorList>
    </citation>
    <scope>NUCLEOTIDE SEQUENCE [LARGE SCALE GENOMIC DNA]</scope>
    <source>
        <strain evidence="1 2">SSWR10-1</strain>
    </source>
</reference>
<dbReference type="RefSeq" id="WP_244717088.1">
    <property type="nucleotide sequence ID" value="NZ_CP095072.1"/>
</dbReference>
<keyword evidence="2" id="KW-1185">Reference proteome</keyword>
<gene>
    <name evidence="1" type="ORF">MUN88_16820</name>
</gene>
<organism evidence="1 2">
    <name type="scientific">Gracilibacillus caseinilyticus</name>
    <dbReference type="NCBI Taxonomy" id="2932256"/>
    <lineage>
        <taxon>Bacteria</taxon>
        <taxon>Bacillati</taxon>
        <taxon>Bacillota</taxon>
        <taxon>Bacilli</taxon>
        <taxon>Bacillales</taxon>
        <taxon>Bacillaceae</taxon>
        <taxon>Gracilibacillus</taxon>
    </lineage>
</organism>
<dbReference type="InterPro" id="IPR007536">
    <property type="entry name" value="16SrRNA_methylTrfase_J"/>
</dbReference>